<feature type="domain" description="Lantibiotic dehydratase N-terminal" evidence="1">
    <location>
        <begin position="144"/>
        <end position="403"/>
    </location>
</feature>
<dbReference type="Pfam" id="PF04738">
    <property type="entry name" value="Lant_dehydr_N"/>
    <property type="match status" value="2"/>
</dbReference>
<evidence type="ECO:0000313" key="3">
    <source>
        <dbReference type="Proteomes" id="UP000001417"/>
    </source>
</evidence>
<feature type="domain" description="Lantibiotic dehydratase N-terminal" evidence="1">
    <location>
        <begin position="629"/>
        <end position="784"/>
    </location>
</feature>
<dbReference type="GeneID" id="99621358"/>
<dbReference type="OrthoDB" id="2442555at2"/>
<sequence length="871" mass="102979">MKPINYVPHFLCRISGEEINSISEIEFIKTLECLELSEGILRKINSLSADLTKDLHDCISLYKEQSISRVLINLKRDIFNMRFNRVQKYKLENISGFNHDKLNLWLNLAQEYQSTLHLMRETFKMEIQEKRGKLKQLFSNSEYIKAIQVSNTQLYENLLEYLQDNQSHPPKKMRNIEQSLINYLSRMIFKPTPFSSFTGLNYGFFSQEDSSFEINTKESKGHTRINMVYLKKIERMLLNRISIKNKCYVSLNQTINEEENYMFFRRGKDGTSQAFTGEAFIKIKKSELLKELIQYFEGISSMNIVEVVSFLSEKTNYETEALYNYLFKLEKMGVLDFSLGVSEQSDNYTKDLIENLLGIKDSLVEKSVSHLVEIEKIQAIFSESNYQKRYVLLKNLQEHIKKIYSLFDLKLESNDLTSLLFEDVSYKNTKIILNENQWKTHLDDFNLIKNLMPLFDDNILEKLSMNIIFKDIYGNKGAIDLLEFYREFNKYDKNLLWKKIRKNDTYLYLKKLRTEFYDYLETQINMGLDTIFLNKSWLKKFINKFPDLLKSKENYSFYFQIAYDNQDNRILVLNKIGPGLGKHFSRYGNLFLNSEYKENNRFINSLIEQYKKYDQNGGVLTDLNAVLGLNLNMHPNLLNYEITYPGCNPSKGINQVALKDIEVLYDSNSDQLKLYSKQYRQNVKLLPLGFLFPALSPSLYKFLCGFSESNGIEYSFWNKFLNEHNNNFSLLPRIMLGSVALDRRTWKINAKEIQKEFSKDTFETFINFHKWVKENQLPEDIFLRVANTMDAFSENELLNQDLGSWIAEIKQTKHRKPQYVNFNNYFHIDALRKIIKDVNNTVTIQEVYPHPDDVYYQKNSKKCVEFLVEVF</sequence>
<dbReference type="RefSeq" id="WP_000802628.1">
    <property type="nucleotide sequence ID" value="NC_004722.1"/>
</dbReference>
<dbReference type="KEGG" id="bce:BC5084"/>
<keyword evidence="3" id="KW-1185">Reference proteome</keyword>
<dbReference type="AlphaFoldDB" id="Q815Q1"/>
<dbReference type="HOGENOM" id="CLU_013885_1_0_9"/>
<evidence type="ECO:0000313" key="2">
    <source>
        <dbReference type="EMBL" id="AAP11953.1"/>
    </source>
</evidence>
<dbReference type="Proteomes" id="UP000001417">
    <property type="component" value="Chromosome"/>
</dbReference>
<dbReference type="PATRIC" id="fig|226900.8.peg.5243"/>
<organism evidence="2 3">
    <name type="scientific">Bacillus cereus (strain ATCC 14579 / DSM 31 / CCUG 7414 / JCM 2152 / NBRC 15305 / NCIMB 9373 / NCTC 2599 / NRRL B-3711)</name>
    <dbReference type="NCBI Taxonomy" id="226900"/>
    <lineage>
        <taxon>Bacteria</taxon>
        <taxon>Bacillati</taxon>
        <taxon>Bacillota</taxon>
        <taxon>Bacilli</taxon>
        <taxon>Bacillales</taxon>
        <taxon>Bacillaceae</taxon>
        <taxon>Bacillus</taxon>
        <taxon>Bacillus cereus group</taxon>
    </lineage>
</organism>
<evidence type="ECO:0000259" key="1">
    <source>
        <dbReference type="Pfam" id="PF04738"/>
    </source>
</evidence>
<name>Q815Q1_BACCR</name>
<gene>
    <name evidence="2" type="ordered locus">BC_5084</name>
</gene>
<dbReference type="SMR" id="Q815Q1"/>
<dbReference type="EMBL" id="AE016877">
    <property type="protein sequence ID" value="AAP11953.1"/>
    <property type="molecule type" value="Genomic_DNA"/>
</dbReference>
<proteinExistence type="predicted"/>
<accession>Q815Q1</accession>
<protein>
    <submittedName>
        <fullName evidence="2">Lanthionine biosynthesis protein</fullName>
    </submittedName>
</protein>
<dbReference type="InterPro" id="IPR006827">
    <property type="entry name" value="Lant_deHydtase_N"/>
</dbReference>
<reference evidence="2 3" key="1">
    <citation type="journal article" date="2003" name="Nature">
        <title>Genome sequence of Bacillus cereus and comparative analysis with Bacillus anthracis.</title>
        <authorList>
            <person name="Ivanova N."/>
            <person name="Sorokin A."/>
            <person name="Anderson I."/>
            <person name="Galleron N."/>
            <person name="Candelon B."/>
            <person name="Kapatral V."/>
            <person name="Bhattacharyya A."/>
            <person name="Reznik G."/>
            <person name="Mikhailova N."/>
            <person name="Lapidus A."/>
            <person name="Chu L."/>
            <person name="Mazur M."/>
            <person name="Goltsman E."/>
            <person name="Larsen N."/>
            <person name="D'Souza M."/>
            <person name="Walunas T."/>
            <person name="Grechkin Y."/>
            <person name="Pusch G."/>
            <person name="Haselkorn R."/>
            <person name="Fonstein M."/>
            <person name="Ehrlich S.D."/>
            <person name="Overbeek R."/>
            <person name="Kyrpides N."/>
        </authorList>
    </citation>
    <scope>NUCLEOTIDE SEQUENCE [LARGE SCALE GENOMIC DNA]</scope>
    <source>
        <strain evidence="3">ATCC 14579 / DSM 31 / CCUG 7414 / JCM 2152 / NBRC 15305 / NCIMB 9373 / NCTC 2599 / NRRL B-3711</strain>
    </source>
</reference>